<dbReference type="Pfam" id="PF17328">
    <property type="entry name" value="DUF5366"/>
    <property type="match status" value="1"/>
</dbReference>
<keyword evidence="1" id="KW-0472">Membrane</keyword>
<evidence type="ECO:0000313" key="3">
    <source>
        <dbReference type="Proteomes" id="UP001232245"/>
    </source>
</evidence>
<reference evidence="2 3" key="1">
    <citation type="submission" date="2023-07" db="EMBL/GenBank/DDBJ databases">
        <title>Genomic Encyclopedia of Type Strains, Phase IV (KMG-IV): sequencing the most valuable type-strain genomes for metagenomic binning, comparative biology and taxonomic classification.</title>
        <authorList>
            <person name="Goeker M."/>
        </authorList>
    </citation>
    <scope>NUCLEOTIDE SEQUENCE [LARGE SCALE GENOMIC DNA]</scope>
    <source>
        <strain evidence="2 3">DSM 17723</strain>
    </source>
</reference>
<feature type="transmembrane region" description="Helical" evidence="1">
    <location>
        <begin position="12"/>
        <end position="36"/>
    </location>
</feature>
<dbReference type="Proteomes" id="UP001232245">
    <property type="component" value="Unassembled WGS sequence"/>
</dbReference>
<dbReference type="InterPro" id="IPR035289">
    <property type="entry name" value="DUF5366"/>
</dbReference>
<sequence>MKMKNTYFTSYFPLITILLFSTSLSIATVMIVIDYLQVLGIYEGMLEFFSNNGIKLALFIIFALLYFMVFSALKLIADTVTELSLLFFSKDIVGENLTKIRGGSSFYLVAGALSLAAVQFPIAIIGIFLLATLCYFIFIVYKISSSLTSASLIGLVLFHVLFWFSFILGTLYICFRLYNSIMASLPI</sequence>
<proteinExistence type="predicted"/>
<protein>
    <recommendedName>
        <fullName evidence="4">YufK family protein</fullName>
    </recommendedName>
</protein>
<evidence type="ECO:0008006" key="4">
    <source>
        <dbReference type="Google" id="ProtNLM"/>
    </source>
</evidence>
<keyword evidence="3" id="KW-1185">Reference proteome</keyword>
<gene>
    <name evidence="2" type="ORF">J2S02_001900</name>
</gene>
<organism evidence="2 3">
    <name type="scientific">Metabacillus niabensis</name>
    <dbReference type="NCBI Taxonomy" id="324854"/>
    <lineage>
        <taxon>Bacteria</taxon>
        <taxon>Bacillati</taxon>
        <taxon>Bacillota</taxon>
        <taxon>Bacilli</taxon>
        <taxon>Bacillales</taxon>
        <taxon>Bacillaceae</taxon>
        <taxon>Metabacillus</taxon>
    </lineage>
</organism>
<keyword evidence="1" id="KW-0812">Transmembrane</keyword>
<evidence type="ECO:0000256" key="1">
    <source>
        <dbReference type="SAM" id="Phobius"/>
    </source>
</evidence>
<name>A0ABT9YZX8_9BACI</name>
<evidence type="ECO:0000313" key="2">
    <source>
        <dbReference type="EMBL" id="MDQ0225556.1"/>
    </source>
</evidence>
<accession>A0ABT9YZX8</accession>
<dbReference type="EMBL" id="JAUSTZ010000003">
    <property type="protein sequence ID" value="MDQ0225556.1"/>
    <property type="molecule type" value="Genomic_DNA"/>
</dbReference>
<feature type="transmembrane region" description="Helical" evidence="1">
    <location>
        <begin position="106"/>
        <end position="138"/>
    </location>
</feature>
<comment type="caution">
    <text evidence="2">The sequence shown here is derived from an EMBL/GenBank/DDBJ whole genome shotgun (WGS) entry which is preliminary data.</text>
</comment>
<feature type="transmembrane region" description="Helical" evidence="1">
    <location>
        <begin position="150"/>
        <end position="175"/>
    </location>
</feature>
<keyword evidence="1" id="KW-1133">Transmembrane helix</keyword>
<feature type="transmembrane region" description="Helical" evidence="1">
    <location>
        <begin position="56"/>
        <end position="77"/>
    </location>
</feature>